<feature type="binding site" evidence="5">
    <location>
        <position position="64"/>
    </location>
    <ligand>
        <name>a divalent metal cation</name>
        <dbReference type="ChEBI" id="CHEBI:60240"/>
        <label>2</label>
    </ligand>
</feature>
<dbReference type="RefSeq" id="WP_126421843.1">
    <property type="nucleotide sequence ID" value="NZ_AP019367.1"/>
</dbReference>
<dbReference type="AlphaFoldDB" id="A0A3G9K5Q4"/>
<gene>
    <name evidence="6" type="ORF">Pcatena_07990</name>
</gene>
<reference evidence="7" key="1">
    <citation type="submission" date="2018-11" db="EMBL/GenBank/DDBJ databases">
        <title>Comparative genomics of Parolsenella catena and Libanicoccus massiliensis: Reclassification of Libanicoccus massiliensis as Parolsenella massiliensis comb. nov.</title>
        <authorList>
            <person name="Sakamoto M."/>
            <person name="Ikeyama N."/>
            <person name="Murakami T."/>
            <person name="Mori H."/>
            <person name="Yuki M."/>
            <person name="Ohkuma M."/>
        </authorList>
    </citation>
    <scope>NUCLEOTIDE SEQUENCE [LARGE SCALE GENOMIC DNA]</scope>
    <source>
        <strain evidence="7">JCM 31932</strain>
    </source>
</reference>
<evidence type="ECO:0000256" key="2">
    <source>
        <dbReference type="ARBA" id="ARBA00011643"/>
    </source>
</evidence>
<comment type="subunit">
    <text evidence="2">Homohexamer.</text>
</comment>
<keyword evidence="6" id="KW-0378">Hydrolase</keyword>
<keyword evidence="7" id="KW-1185">Reference proteome</keyword>
<dbReference type="KEGG" id="pcat:Pcatena_07990"/>
<evidence type="ECO:0000256" key="5">
    <source>
        <dbReference type="PIRSR" id="PIRSR602678-1"/>
    </source>
</evidence>
<dbReference type="GO" id="GO:0016787">
    <property type="term" value="F:hydrolase activity"/>
    <property type="evidence" value="ECO:0007669"/>
    <property type="project" value="UniProtKB-KW"/>
</dbReference>
<accession>A0A3G9K5Q4</accession>
<dbReference type="EMBL" id="AP019367">
    <property type="protein sequence ID" value="BBH50212.1"/>
    <property type="molecule type" value="Genomic_DNA"/>
</dbReference>
<feature type="binding site" evidence="5">
    <location>
        <position position="107"/>
    </location>
    <ligand>
        <name>a divalent metal cation</name>
        <dbReference type="ChEBI" id="CHEBI:60240"/>
        <label>1</label>
    </ligand>
</feature>
<protein>
    <recommendedName>
        <fullName evidence="3">GTP cyclohydrolase 1 type 2 homolog</fullName>
    </recommendedName>
</protein>
<evidence type="ECO:0000313" key="6">
    <source>
        <dbReference type="EMBL" id="BBH50212.1"/>
    </source>
</evidence>
<evidence type="ECO:0000256" key="1">
    <source>
        <dbReference type="ARBA" id="ARBA00006964"/>
    </source>
</evidence>
<dbReference type="GO" id="GO:0046872">
    <property type="term" value="F:metal ion binding"/>
    <property type="evidence" value="ECO:0007669"/>
    <property type="project" value="UniProtKB-KW"/>
</dbReference>
<feature type="binding site" evidence="5">
    <location>
        <position position="224"/>
    </location>
    <ligand>
        <name>a divalent metal cation</name>
        <dbReference type="ChEBI" id="CHEBI:60240"/>
        <label>1</label>
    </ligand>
</feature>
<dbReference type="FunFam" id="3.40.1390.30:FF:000001">
    <property type="entry name" value="GTP cyclohydrolase 1 type 2"/>
    <property type="match status" value="1"/>
</dbReference>
<evidence type="ECO:0000256" key="4">
    <source>
        <dbReference type="ARBA" id="ARBA00022723"/>
    </source>
</evidence>
<dbReference type="SUPFAM" id="SSF102705">
    <property type="entry name" value="NIF3 (NGG1p interacting factor 3)-like"/>
    <property type="match status" value="1"/>
</dbReference>
<dbReference type="Pfam" id="PF01784">
    <property type="entry name" value="DUF34_NIF3"/>
    <property type="match status" value="1"/>
</dbReference>
<comment type="similarity">
    <text evidence="1">Belongs to the GTP cyclohydrolase I type 2/NIF3 family.</text>
</comment>
<feature type="binding site" evidence="5">
    <location>
        <position position="220"/>
    </location>
    <ligand>
        <name>a divalent metal cation</name>
        <dbReference type="ChEBI" id="CHEBI:60240"/>
        <label>1</label>
    </ligand>
</feature>
<dbReference type="PANTHER" id="PTHR13799:SF14">
    <property type="entry name" value="GTP CYCLOHYDROLASE 1 TYPE 2 HOMOLOG"/>
    <property type="match status" value="1"/>
</dbReference>
<dbReference type="Proteomes" id="UP000273154">
    <property type="component" value="Chromosome"/>
</dbReference>
<feature type="binding site" evidence="5">
    <location>
        <position position="65"/>
    </location>
    <ligand>
        <name>a divalent metal cation</name>
        <dbReference type="ChEBI" id="CHEBI:60240"/>
        <label>1</label>
    </ligand>
</feature>
<dbReference type="InterPro" id="IPR036069">
    <property type="entry name" value="DUF34/NIF3_sf"/>
</dbReference>
<sequence>MQVRDLERLVFERFPRQLAESWDRPGLSVGDPTEEVACIACALDPTPTNVRAAASLGANVLLTHHPAFLDPPFPMTPEARTSSQGGAAAYEAARLGVSLIAMHTNLDRSEEALDLAASLIGLTRVGRLVEPDGYGALLDADGMTLGELTERVALALGASATVWGDEGKSLGRVAYCSGSLGSLGMQATRRGVDCVIAGEAGYHRALELSECGVAAILVGHEASELPYAGLLARTAREVAPDTRIHILDEDLRWHAHVTEGGPHV</sequence>
<organism evidence="6 7">
    <name type="scientific">Parolsenella catena</name>
    <dbReference type="NCBI Taxonomy" id="2003188"/>
    <lineage>
        <taxon>Bacteria</taxon>
        <taxon>Bacillati</taxon>
        <taxon>Actinomycetota</taxon>
        <taxon>Coriobacteriia</taxon>
        <taxon>Coriobacteriales</taxon>
        <taxon>Atopobiaceae</taxon>
        <taxon>Parolsenella</taxon>
    </lineage>
</organism>
<evidence type="ECO:0000313" key="7">
    <source>
        <dbReference type="Proteomes" id="UP000273154"/>
    </source>
</evidence>
<dbReference type="GeneID" id="88848926"/>
<dbReference type="OrthoDB" id="9795763at2"/>
<name>A0A3G9K5Q4_9ACTN</name>
<dbReference type="PANTHER" id="PTHR13799">
    <property type="entry name" value="NGG1 INTERACTING FACTOR 3"/>
    <property type="match status" value="1"/>
</dbReference>
<keyword evidence="4 5" id="KW-0479">Metal-binding</keyword>
<proteinExistence type="inferred from homology"/>
<dbReference type="GO" id="GO:0005737">
    <property type="term" value="C:cytoplasm"/>
    <property type="evidence" value="ECO:0007669"/>
    <property type="project" value="TreeGrafter"/>
</dbReference>
<dbReference type="InterPro" id="IPR002678">
    <property type="entry name" value="DUF34/NIF3"/>
</dbReference>
<evidence type="ECO:0000256" key="3">
    <source>
        <dbReference type="ARBA" id="ARBA00022112"/>
    </source>
</evidence>
<dbReference type="Gene3D" id="3.40.1390.30">
    <property type="entry name" value="NIF3 (NGG1p interacting factor 3)-like"/>
    <property type="match status" value="2"/>
</dbReference>